<evidence type="ECO:0000313" key="3">
    <source>
        <dbReference type="Proteomes" id="UP001318682"/>
    </source>
</evidence>
<protein>
    <recommendedName>
        <fullName evidence="1">HTH cro/C1-type domain-containing protein</fullName>
    </recommendedName>
</protein>
<dbReference type="Proteomes" id="UP001318682">
    <property type="component" value="Chromosome"/>
</dbReference>
<dbReference type="Pfam" id="PF01381">
    <property type="entry name" value="HTH_3"/>
    <property type="match status" value="1"/>
</dbReference>
<dbReference type="Gene3D" id="1.10.260.40">
    <property type="entry name" value="lambda repressor-like DNA-binding domains"/>
    <property type="match status" value="1"/>
</dbReference>
<evidence type="ECO:0000313" key="2">
    <source>
        <dbReference type="EMBL" id="WVX50918.1"/>
    </source>
</evidence>
<dbReference type="InterPro" id="IPR010982">
    <property type="entry name" value="Lambda_DNA-bd_dom_sf"/>
</dbReference>
<evidence type="ECO:0000259" key="1">
    <source>
        <dbReference type="PROSITE" id="PS50943"/>
    </source>
</evidence>
<dbReference type="SUPFAM" id="SSF47413">
    <property type="entry name" value="lambda repressor-like DNA-binding domains"/>
    <property type="match status" value="1"/>
</dbReference>
<dbReference type="InterPro" id="IPR001387">
    <property type="entry name" value="Cro/C1-type_HTH"/>
</dbReference>
<dbReference type="CDD" id="cd00093">
    <property type="entry name" value="HTH_XRE"/>
    <property type="match status" value="1"/>
</dbReference>
<gene>
    <name evidence="2" type="ORF">ROLI_040180</name>
</gene>
<sequence>MQNHLPENLKLLCSYCPSVSYVCRSIGISRQQFTKYLSGKGSPSLSSLRKISDFFGVEESELLMPSVEFKELIALRPPLDRRCLANARFHFIQRLQSVAVTARNQTLSWLLLFVFHHR</sequence>
<dbReference type="RefSeq" id="WP_187429290.1">
    <property type="nucleotide sequence ID" value="NZ_CP143423.1"/>
</dbReference>
<keyword evidence="3" id="KW-1185">Reference proteome</keyword>
<dbReference type="EMBL" id="CP143423">
    <property type="protein sequence ID" value="WVX50918.1"/>
    <property type="molecule type" value="Genomic_DNA"/>
</dbReference>
<organism evidence="2 3">
    <name type="scientific">Roseobacter fucihabitans</name>
    <dbReference type="NCBI Taxonomy" id="1537242"/>
    <lineage>
        <taxon>Bacteria</taxon>
        <taxon>Pseudomonadati</taxon>
        <taxon>Pseudomonadota</taxon>
        <taxon>Alphaproteobacteria</taxon>
        <taxon>Rhodobacterales</taxon>
        <taxon>Roseobacteraceae</taxon>
        <taxon>Roseobacter</taxon>
    </lineage>
</organism>
<reference evidence="2 3" key="1">
    <citation type="submission" date="2015-07" db="EMBL/GenBank/DDBJ databases">
        <authorList>
            <person name="Voget S."/>
            <person name="Dogs M."/>
            <person name="Brinkhoff T.H."/>
            <person name="Daniel R."/>
        </authorList>
    </citation>
    <scope>NUCLEOTIDE SEQUENCE [LARGE SCALE GENOMIC DNA]</scope>
    <source>
        <strain evidence="2 3">B14</strain>
    </source>
</reference>
<accession>A0ABZ2BZZ3</accession>
<dbReference type="PROSITE" id="PS50943">
    <property type="entry name" value="HTH_CROC1"/>
    <property type="match status" value="1"/>
</dbReference>
<feature type="domain" description="HTH cro/C1-type" evidence="1">
    <location>
        <begin position="26"/>
        <end position="62"/>
    </location>
</feature>
<proteinExistence type="predicted"/>
<reference evidence="3" key="2">
    <citation type="submission" date="2024-01" db="EMBL/GenBank/DDBJ databases">
        <title>Roseobacter fucihabitans sp. nov., isolated from the brown alga Fucus spiralis.</title>
        <authorList>
            <person name="Hahnke S."/>
            <person name="Berger M."/>
            <person name="Schlingloff A."/>
            <person name="Athale I."/>
            <person name="Neumann-Schaal M."/>
            <person name="Adenaya A."/>
            <person name="Poehlein A."/>
            <person name="Daniel R."/>
            <person name="Pertersen J."/>
            <person name="Brinkhoff T."/>
        </authorList>
    </citation>
    <scope>NUCLEOTIDE SEQUENCE [LARGE SCALE GENOMIC DNA]</scope>
    <source>
        <strain evidence="3">B14</strain>
    </source>
</reference>
<name>A0ABZ2BZZ3_9RHOB</name>